<dbReference type="GO" id="GO:0005509">
    <property type="term" value="F:calcium ion binding"/>
    <property type="evidence" value="ECO:0007669"/>
    <property type="project" value="InterPro"/>
</dbReference>
<dbReference type="InterPro" id="IPR013787">
    <property type="entry name" value="S100_Ca-bd_sub"/>
</dbReference>
<evidence type="ECO:0000256" key="1">
    <source>
        <dbReference type="ARBA" id="ARBA00022723"/>
    </source>
</evidence>
<dbReference type="InterPro" id="IPR034325">
    <property type="entry name" value="S-100_dom"/>
</dbReference>
<dbReference type="PROSITE" id="PS00018">
    <property type="entry name" value="EF_HAND_1"/>
    <property type="match status" value="1"/>
</dbReference>
<dbReference type="Ensembl" id="ENSPLAT00000014234.1">
    <property type="protein sequence ID" value="ENSPLAP00000020160.1"/>
    <property type="gene ID" value="ENSPLAG00000002845.1"/>
</dbReference>
<dbReference type="PANTHER" id="PTHR11639">
    <property type="entry name" value="S100 CALCIUM-BINDING PROTEIN"/>
    <property type="match status" value="1"/>
</dbReference>
<reference evidence="5" key="1">
    <citation type="submission" date="2025-08" db="UniProtKB">
        <authorList>
            <consortium name="Ensembl"/>
        </authorList>
    </citation>
    <scope>IDENTIFICATION</scope>
</reference>
<dbReference type="PANTHER" id="PTHR11639:SF126">
    <property type="entry name" value="S100 CALCIUM-BINDING PROTEIN W"/>
    <property type="match status" value="1"/>
</dbReference>
<dbReference type="CTD" id="569958"/>
<dbReference type="STRING" id="48699.ENSPLAP00000020160"/>
<dbReference type="Proteomes" id="UP000261500">
    <property type="component" value="Unplaced"/>
</dbReference>
<keyword evidence="6" id="KW-1185">Reference proteome</keyword>
<dbReference type="PROSITE" id="PS50222">
    <property type="entry name" value="EF_HAND_2"/>
    <property type="match status" value="1"/>
</dbReference>
<sequence length="110" mass="12624">MARMDQVITNIVDIFMEYADDGGKKCQLNKEELKKLFEQEIQSPDLKDKISAGDIEEAMEMLDKNHDGEVNFREFCRCVTELAKCYYHKKTGRGGRRGRGRSQEGEEGEG</sequence>
<dbReference type="GeneTree" id="ENSGT01030000234782"/>
<keyword evidence="2" id="KW-0106">Calcium</keyword>
<dbReference type="GeneID" id="106951170"/>
<evidence type="ECO:0000313" key="6">
    <source>
        <dbReference type="Proteomes" id="UP000261500"/>
    </source>
</evidence>
<evidence type="ECO:0000256" key="2">
    <source>
        <dbReference type="ARBA" id="ARBA00022837"/>
    </source>
</evidence>
<feature type="region of interest" description="Disordered" evidence="3">
    <location>
        <begin position="90"/>
        <end position="110"/>
    </location>
</feature>
<dbReference type="SMART" id="SM00054">
    <property type="entry name" value="EFh"/>
    <property type="match status" value="1"/>
</dbReference>
<keyword evidence="1" id="KW-0479">Metal-binding</keyword>
<dbReference type="InterPro" id="IPR002048">
    <property type="entry name" value="EF_hand_dom"/>
</dbReference>
<dbReference type="CDD" id="cd00213">
    <property type="entry name" value="S-100"/>
    <property type="match status" value="1"/>
</dbReference>
<dbReference type="AlphaFoldDB" id="A0A3B3V336"/>
<dbReference type="InterPro" id="IPR011992">
    <property type="entry name" value="EF-hand-dom_pair"/>
</dbReference>
<dbReference type="Gene3D" id="1.10.238.10">
    <property type="entry name" value="EF-hand"/>
    <property type="match status" value="1"/>
</dbReference>
<dbReference type="GO" id="GO:0005615">
    <property type="term" value="C:extracellular space"/>
    <property type="evidence" value="ECO:0007669"/>
    <property type="project" value="TreeGrafter"/>
</dbReference>
<evidence type="ECO:0000256" key="3">
    <source>
        <dbReference type="SAM" id="MobiDB-lite"/>
    </source>
</evidence>
<dbReference type="SMART" id="SM01394">
    <property type="entry name" value="S_100"/>
    <property type="match status" value="1"/>
</dbReference>
<protein>
    <submittedName>
        <fullName evidence="5">Protein S100-A6-like</fullName>
    </submittedName>
</protein>
<dbReference type="GO" id="GO:0048306">
    <property type="term" value="F:calcium-dependent protein binding"/>
    <property type="evidence" value="ECO:0007669"/>
    <property type="project" value="TreeGrafter"/>
</dbReference>
<organism evidence="5 6">
    <name type="scientific">Poecilia latipinna</name>
    <name type="common">sailfin molly</name>
    <dbReference type="NCBI Taxonomy" id="48699"/>
    <lineage>
        <taxon>Eukaryota</taxon>
        <taxon>Metazoa</taxon>
        <taxon>Chordata</taxon>
        <taxon>Craniata</taxon>
        <taxon>Vertebrata</taxon>
        <taxon>Euteleostomi</taxon>
        <taxon>Actinopterygii</taxon>
        <taxon>Neopterygii</taxon>
        <taxon>Teleostei</taxon>
        <taxon>Neoteleostei</taxon>
        <taxon>Acanthomorphata</taxon>
        <taxon>Ovalentaria</taxon>
        <taxon>Atherinomorphae</taxon>
        <taxon>Cyprinodontiformes</taxon>
        <taxon>Poeciliidae</taxon>
        <taxon>Poeciliinae</taxon>
        <taxon>Poecilia</taxon>
    </lineage>
</organism>
<feature type="compositionally biased region" description="Basic residues" evidence="3">
    <location>
        <begin position="90"/>
        <end position="100"/>
    </location>
</feature>
<reference evidence="5" key="2">
    <citation type="submission" date="2025-09" db="UniProtKB">
        <authorList>
            <consortium name="Ensembl"/>
        </authorList>
    </citation>
    <scope>IDENTIFICATION</scope>
</reference>
<dbReference type="GO" id="GO:0048471">
    <property type="term" value="C:perinuclear region of cytoplasm"/>
    <property type="evidence" value="ECO:0007669"/>
    <property type="project" value="TreeGrafter"/>
</dbReference>
<name>A0A3B3V336_9TELE</name>
<evidence type="ECO:0000259" key="4">
    <source>
        <dbReference type="PROSITE" id="PS50222"/>
    </source>
</evidence>
<evidence type="ECO:0000313" key="5">
    <source>
        <dbReference type="Ensembl" id="ENSPLAP00000020160.1"/>
    </source>
</evidence>
<accession>A0A3B3V336</accession>
<feature type="domain" description="EF-hand" evidence="4">
    <location>
        <begin position="50"/>
        <end position="85"/>
    </location>
</feature>
<dbReference type="InterPro" id="IPR018247">
    <property type="entry name" value="EF_Hand_1_Ca_BS"/>
</dbReference>
<dbReference type="OrthoDB" id="26525at2759"/>
<dbReference type="Pfam" id="PF01023">
    <property type="entry name" value="S_100"/>
    <property type="match status" value="1"/>
</dbReference>
<dbReference type="RefSeq" id="XP_014894017.1">
    <property type="nucleotide sequence ID" value="XM_015038531.1"/>
</dbReference>
<proteinExistence type="predicted"/>
<dbReference type="SUPFAM" id="SSF47473">
    <property type="entry name" value="EF-hand"/>
    <property type="match status" value="1"/>
</dbReference>
<dbReference type="GO" id="GO:0046914">
    <property type="term" value="F:transition metal ion binding"/>
    <property type="evidence" value="ECO:0007669"/>
    <property type="project" value="InterPro"/>
</dbReference>
<dbReference type="KEGG" id="plai:106951170"/>
<dbReference type="Pfam" id="PF00036">
    <property type="entry name" value="EF-hand_1"/>
    <property type="match status" value="1"/>
</dbReference>